<evidence type="ECO:0000256" key="2">
    <source>
        <dbReference type="ARBA" id="ARBA00023315"/>
    </source>
</evidence>
<keyword evidence="1" id="KW-0808">Transferase</keyword>
<dbReference type="InterPro" id="IPR023213">
    <property type="entry name" value="CAT-like_dom_sf"/>
</dbReference>
<sequence length="473" mass="52471">MVTFEAYQLTCFDHLFSLFYGGCALSFHISCPEEAVPILCGGLERLVSHLPFLAGKVSQSGKIAGVHPIPTTTSGSSPPIAVVRHFPKLRLLCKPGSRSQLCRDYIRDESLILAPYELCSLAGTPVARFQINVLADGIILVPWVNHMAIDGIGVDNMTRALSICCQADNNPLKARQLPTDPSVEADTRAVLANFARSQTNTITNSGTETDGPPTLGEGENNVSSLVDYNFCFAASKVQRLRNCVRSLWPENKDSDQPIPRISCDDIVTVFIWIALTSLRQDGMSINHGTMKSTLTRAVDIRNRFSNPIPSTYFGNCVVLLKESLPLEVPQWRNTLPGDDDQKSCSTLAPVLHRAADVLRSRLQSLDDQYIREIFSSPHLPDADPGPNVFVSSLRHLSSYKHDFGPVLGQANGFHLLPYMRPDGVCTIMPKRPDQDDWEIMVTLNPKDMELLRQDSWFQWMSQTTTPITLFESL</sequence>
<dbReference type="InterPro" id="IPR051283">
    <property type="entry name" value="Sec_Metabolite_Acyltrans"/>
</dbReference>
<dbReference type="PANTHER" id="PTHR31896:SF64">
    <property type="entry name" value="TRICHOTHECENE 3-O-ACETYLTRANSFERASE"/>
    <property type="match status" value="1"/>
</dbReference>
<dbReference type="AlphaFoldDB" id="A0A0F7VGT4"/>
<dbReference type="Gene3D" id="3.30.559.10">
    <property type="entry name" value="Chloramphenicol acetyltransferase-like domain"/>
    <property type="match status" value="2"/>
</dbReference>
<evidence type="ECO:0000313" key="4">
    <source>
        <dbReference type="Proteomes" id="UP000042958"/>
    </source>
</evidence>
<proteinExistence type="predicted"/>
<dbReference type="STRING" id="104259.A0A0F7VGT4"/>
<keyword evidence="2" id="KW-0012">Acyltransferase</keyword>
<gene>
    <name evidence="3" type="ORF">PMG11_03962</name>
</gene>
<dbReference type="PANTHER" id="PTHR31896">
    <property type="entry name" value="FAMILY REGULATORY PROTEIN, PUTATIVE (AFU_ORTHOLOGUE AFUA_3G14730)-RELATED"/>
    <property type="match status" value="1"/>
</dbReference>
<name>A0A0F7VGT4_PENBI</name>
<reference evidence="4" key="1">
    <citation type="journal article" date="2015" name="Genome Announc.">
        <title>Draft genome sequence of the fungus Penicillium brasilianum MG11.</title>
        <authorList>
            <person name="Horn F."/>
            <person name="Linde J."/>
            <person name="Mattern D.J."/>
            <person name="Walther G."/>
            <person name="Guthke R."/>
            <person name="Brakhage A.A."/>
            <person name="Valiante V."/>
        </authorList>
    </citation>
    <scope>NUCLEOTIDE SEQUENCE [LARGE SCALE GENOMIC DNA]</scope>
    <source>
        <strain evidence="4">MG11</strain>
    </source>
</reference>
<evidence type="ECO:0000256" key="1">
    <source>
        <dbReference type="ARBA" id="ARBA00022679"/>
    </source>
</evidence>
<evidence type="ECO:0000313" key="3">
    <source>
        <dbReference type="EMBL" id="CEO59280.1"/>
    </source>
</evidence>
<dbReference type="EMBL" id="CDHK01000003">
    <property type="protein sequence ID" value="CEO59280.1"/>
    <property type="molecule type" value="Genomic_DNA"/>
</dbReference>
<keyword evidence="4" id="KW-1185">Reference proteome</keyword>
<accession>A0A0F7VGT4</accession>
<dbReference type="Pfam" id="PF02458">
    <property type="entry name" value="Transferase"/>
    <property type="match status" value="1"/>
</dbReference>
<protein>
    <submittedName>
        <fullName evidence="3">Uncharacterized protein</fullName>
    </submittedName>
</protein>
<dbReference type="GO" id="GO:0016746">
    <property type="term" value="F:acyltransferase activity"/>
    <property type="evidence" value="ECO:0007669"/>
    <property type="project" value="UniProtKB-KW"/>
</dbReference>
<dbReference type="Proteomes" id="UP000042958">
    <property type="component" value="Unassembled WGS sequence"/>
</dbReference>
<organism evidence="3 4">
    <name type="scientific">Penicillium brasilianum</name>
    <dbReference type="NCBI Taxonomy" id="104259"/>
    <lineage>
        <taxon>Eukaryota</taxon>
        <taxon>Fungi</taxon>
        <taxon>Dikarya</taxon>
        <taxon>Ascomycota</taxon>
        <taxon>Pezizomycotina</taxon>
        <taxon>Eurotiomycetes</taxon>
        <taxon>Eurotiomycetidae</taxon>
        <taxon>Eurotiales</taxon>
        <taxon>Aspergillaceae</taxon>
        <taxon>Penicillium</taxon>
    </lineage>
</organism>
<dbReference type="OrthoDB" id="1862401at2759"/>